<dbReference type="Pfam" id="PF01206">
    <property type="entry name" value="TusA"/>
    <property type="match status" value="1"/>
</dbReference>
<dbReference type="PATRIC" id="fig|1458461.3.peg.1008"/>
<dbReference type="InterPro" id="IPR036868">
    <property type="entry name" value="TusA-like_sf"/>
</dbReference>
<accession>X5MCJ1</accession>
<evidence type="ECO:0000313" key="4">
    <source>
        <dbReference type="Proteomes" id="UP000032160"/>
    </source>
</evidence>
<dbReference type="HOGENOM" id="CLU_165255_1_0_5"/>
<dbReference type="OrthoDB" id="9797551at2"/>
<feature type="domain" description="UPF0033" evidence="2">
    <location>
        <begin position="9"/>
        <end position="33"/>
    </location>
</feature>
<protein>
    <submittedName>
        <fullName evidence="3">tRNA 5-methylaminomethyl-2-thiouridine synthase TusA</fullName>
    </submittedName>
</protein>
<comment type="similarity">
    <text evidence="1">Belongs to the sulfur carrier protein TusA family.</text>
</comment>
<dbReference type="PROSITE" id="PS01148">
    <property type="entry name" value="UPF0033"/>
    <property type="match status" value="1"/>
</dbReference>
<keyword evidence="4" id="KW-1185">Reference proteome</keyword>
<dbReference type="Proteomes" id="UP000032160">
    <property type="component" value="Chromosome I"/>
</dbReference>
<dbReference type="KEGG" id="pect:BN1012_Phect1008"/>
<proteinExistence type="inferred from homology"/>
<dbReference type="STRING" id="1458461.BN1012_Phect1008"/>
<dbReference type="PANTHER" id="PTHR33279">
    <property type="entry name" value="SULFUR CARRIER PROTEIN YEDF-RELATED"/>
    <property type="match status" value="1"/>
</dbReference>
<evidence type="ECO:0000259" key="2">
    <source>
        <dbReference type="PROSITE" id="PS01148"/>
    </source>
</evidence>
<dbReference type="Gene3D" id="3.30.110.40">
    <property type="entry name" value="TusA-like domain"/>
    <property type="match status" value="1"/>
</dbReference>
<dbReference type="InterPro" id="IPR001455">
    <property type="entry name" value="TusA-like"/>
</dbReference>
<dbReference type="EMBL" id="HG966617">
    <property type="protein sequence ID" value="CDO59222.1"/>
    <property type="molecule type" value="Genomic_DNA"/>
</dbReference>
<dbReference type="RefSeq" id="WP_043951083.1">
    <property type="nucleotide sequence ID" value="NZ_HG966617.1"/>
</dbReference>
<organism evidence="3 4">
    <name type="scientific">Candidatus Phaeomarinibacter ectocarpi</name>
    <dbReference type="NCBI Taxonomy" id="1458461"/>
    <lineage>
        <taxon>Bacteria</taxon>
        <taxon>Pseudomonadati</taxon>
        <taxon>Pseudomonadota</taxon>
        <taxon>Alphaproteobacteria</taxon>
        <taxon>Hyphomicrobiales</taxon>
        <taxon>Parvibaculaceae</taxon>
        <taxon>Candidatus Phaeomarinibacter</taxon>
    </lineage>
</organism>
<name>X5MCJ1_9HYPH</name>
<reference evidence="3 4" key="1">
    <citation type="journal article" date="2014" name="Front. Genet.">
        <title>Genome and metabolic network of "Candidatus Phaeomarinobacter ectocarpi" Ec32, a new candidate genus of Alphaproteobacteria frequently associated with brown algae.</title>
        <authorList>
            <person name="Dittami S.M."/>
            <person name="Barbeyron T."/>
            <person name="Boyen C."/>
            <person name="Cambefort J."/>
            <person name="Collet G."/>
            <person name="Delage L."/>
            <person name="Gobet A."/>
            <person name="Groisillier A."/>
            <person name="Leblanc C."/>
            <person name="Michel G."/>
            <person name="Scornet D."/>
            <person name="Siegel A."/>
            <person name="Tapia J.E."/>
            <person name="Tonon T."/>
        </authorList>
    </citation>
    <scope>NUCLEOTIDE SEQUENCE [LARGE SCALE GENOMIC DNA]</scope>
    <source>
        <strain evidence="3 4">Ec32</strain>
    </source>
</reference>
<sequence length="86" mass="9205">MTKAAQGEIDAIGLLCPLPVLKLQKALRALKPGQQVTLLATDPASRIDVPHFCAQAGHRVIETRQDNETLIYLVECGAAPTAEKDA</sequence>
<dbReference type="PANTHER" id="PTHR33279:SF6">
    <property type="entry name" value="SULFUR CARRIER PROTEIN YEDF-RELATED"/>
    <property type="match status" value="1"/>
</dbReference>
<gene>
    <name evidence="3" type="ORF">BN1012_Phect1008</name>
</gene>
<evidence type="ECO:0000313" key="3">
    <source>
        <dbReference type="EMBL" id="CDO59222.1"/>
    </source>
</evidence>
<dbReference type="CDD" id="cd00291">
    <property type="entry name" value="SirA_YedF_YeeD"/>
    <property type="match status" value="1"/>
</dbReference>
<evidence type="ECO:0000256" key="1">
    <source>
        <dbReference type="ARBA" id="ARBA00008984"/>
    </source>
</evidence>
<dbReference type="AlphaFoldDB" id="X5MCJ1"/>
<dbReference type="SUPFAM" id="SSF64307">
    <property type="entry name" value="SirA-like"/>
    <property type="match status" value="1"/>
</dbReference>